<dbReference type="InterPro" id="IPR036812">
    <property type="entry name" value="NAD(P)_OxRdtase_dom_sf"/>
</dbReference>
<dbReference type="InterPro" id="IPR020471">
    <property type="entry name" value="AKR"/>
</dbReference>
<dbReference type="OrthoDB" id="416253at2759"/>
<name>A0A9P3FZT6_9APHY</name>
<evidence type="ECO:0000313" key="6">
    <source>
        <dbReference type="EMBL" id="GJE85340.1"/>
    </source>
</evidence>
<keyword evidence="1" id="KW-0560">Oxidoreductase</keyword>
<dbReference type="PIRSF" id="PIRSF000097">
    <property type="entry name" value="AKR"/>
    <property type="match status" value="1"/>
</dbReference>
<feature type="binding site" evidence="3">
    <location>
        <position position="108"/>
    </location>
    <ligand>
        <name>substrate</name>
    </ligand>
</feature>
<proteinExistence type="predicted"/>
<evidence type="ECO:0000259" key="5">
    <source>
        <dbReference type="Pfam" id="PF00248"/>
    </source>
</evidence>
<dbReference type="PANTHER" id="PTHR11732">
    <property type="entry name" value="ALDO/KETO REDUCTASE"/>
    <property type="match status" value="1"/>
</dbReference>
<evidence type="ECO:0000256" key="3">
    <source>
        <dbReference type="PIRSR" id="PIRSR000097-2"/>
    </source>
</evidence>
<reference evidence="6 7" key="1">
    <citation type="submission" date="2021-08" db="EMBL/GenBank/DDBJ databases">
        <title>Draft Genome Sequence of Phanerochaete sordida strain YK-624.</title>
        <authorList>
            <person name="Mori T."/>
            <person name="Dohra H."/>
            <person name="Suzuki T."/>
            <person name="Kawagishi H."/>
            <person name="Hirai H."/>
        </authorList>
    </citation>
    <scope>NUCLEOTIDE SEQUENCE [LARGE SCALE GENOMIC DNA]</scope>
    <source>
        <strain evidence="6 7">YK-624</strain>
    </source>
</reference>
<evidence type="ECO:0000256" key="1">
    <source>
        <dbReference type="ARBA" id="ARBA00023002"/>
    </source>
</evidence>
<evidence type="ECO:0000313" key="7">
    <source>
        <dbReference type="Proteomes" id="UP000703269"/>
    </source>
</evidence>
<dbReference type="SUPFAM" id="SSF51430">
    <property type="entry name" value="NAD(P)-linked oxidoreductase"/>
    <property type="match status" value="1"/>
</dbReference>
<dbReference type="GO" id="GO:0016616">
    <property type="term" value="F:oxidoreductase activity, acting on the CH-OH group of donors, NAD or NADP as acceptor"/>
    <property type="evidence" value="ECO:0007669"/>
    <property type="project" value="UniProtKB-ARBA"/>
</dbReference>
<gene>
    <name evidence="6" type="ORF">PsYK624_014190</name>
</gene>
<dbReference type="FunFam" id="3.20.20.100:FF:000002">
    <property type="entry name" value="2,5-diketo-D-gluconic acid reductase A"/>
    <property type="match status" value="1"/>
</dbReference>
<dbReference type="Gene3D" id="3.20.20.100">
    <property type="entry name" value="NADP-dependent oxidoreductase domain"/>
    <property type="match status" value="1"/>
</dbReference>
<dbReference type="Proteomes" id="UP000703269">
    <property type="component" value="Unassembled WGS sequence"/>
</dbReference>
<evidence type="ECO:0000256" key="2">
    <source>
        <dbReference type="PIRSR" id="PIRSR000097-1"/>
    </source>
</evidence>
<dbReference type="AlphaFoldDB" id="A0A9P3FZT6"/>
<accession>A0A9P3FZT6</accession>
<organism evidence="6 7">
    <name type="scientific">Phanerochaete sordida</name>
    <dbReference type="NCBI Taxonomy" id="48140"/>
    <lineage>
        <taxon>Eukaryota</taxon>
        <taxon>Fungi</taxon>
        <taxon>Dikarya</taxon>
        <taxon>Basidiomycota</taxon>
        <taxon>Agaricomycotina</taxon>
        <taxon>Agaricomycetes</taxon>
        <taxon>Polyporales</taxon>
        <taxon>Phanerochaetaceae</taxon>
        <taxon>Phanerochaete</taxon>
    </lineage>
</organism>
<sequence>MVDQPKIKLNNGVEIPALGLGTWQSKPEEVIHAVEYSLKEVGYRHIDCAWAYANEKEVGEGIRRSGVPREEIFVTSKLWSTRHNNVEKALDESLANLGLEYLDLYLVHWPVHLNPDGNHPNIPTKPDGTRDVVEDWHIRQTWEQMEAVYKKGKVRAIGVSNCSEKILEQLLPHATVVPAVDQLEIHLYNPQHELCAYLQSKGIVPQAYSPLGSTGSPLLQDERASAIAQRHNLQTADVLLGYILAKGYVVLPKSVTPSRIAANFKGALAAHKTLTKEDIEQLDKVAAAGKQKRFIMPPWPVDLGFRDWPGHTPLNMHI</sequence>
<evidence type="ECO:0000256" key="4">
    <source>
        <dbReference type="PIRSR" id="PIRSR000097-3"/>
    </source>
</evidence>
<feature type="domain" description="NADP-dependent oxidoreductase" evidence="5">
    <location>
        <begin position="18"/>
        <end position="286"/>
    </location>
</feature>
<dbReference type="Pfam" id="PF00248">
    <property type="entry name" value="Aldo_ket_red"/>
    <property type="match status" value="1"/>
</dbReference>
<feature type="active site" description="Proton donor" evidence="2">
    <location>
        <position position="52"/>
    </location>
</feature>
<keyword evidence="7" id="KW-1185">Reference proteome</keyword>
<feature type="site" description="Lowers pKa of active site Tyr" evidence="4">
    <location>
        <position position="77"/>
    </location>
</feature>
<dbReference type="InterPro" id="IPR018170">
    <property type="entry name" value="Aldo/ket_reductase_CS"/>
</dbReference>
<dbReference type="InterPro" id="IPR023210">
    <property type="entry name" value="NADP_OxRdtase_dom"/>
</dbReference>
<dbReference type="PRINTS" id="PR00069">
    <property type="entry name" value="ALDKETRDTASE"/>
</dbReference>
<dbReference type="PROSITE" id="PS00798">
    <property type="entry name" value="ALDOKETO_REDUCTASE_1"/>
    <property type="match status" value="1"/>
</dbReference>
<protein>
    <submittedName>
        <fullName evidence="6">Aldo/keto reductase</fullName>
    </submittedName>
</protein>
<comment type="caution">
    <text evidence="6">The sequence shown here is derived from an EMBL/GenBank/DDBJ whole genome shotgun (WGS) entry which is preliminary data.</text>
</comment>
<dbReference type="EMBL" id="BPQB01000002">
    <property type="protein sequence ID" value="GJE85340.1"/>
    <property type="molecule type" value="Genomic_DNA"/>
</dbReference>